<dbReference type="EMBL" id="CABFJX010000246">
    <property type="protein sequence ID" value="VTT69250.1"/>
    <property type="molecule type" value="Genomic_DNA"/>
</dbReference>
<keyword evidence="8" id="KW-0804">Transcription</keyword>
<keyword evidence="6" id="KW-0862">Zinc</keyword>
<dbReference type="SMART" id="SM00355">
    <property type="entry name" value="ZnF_C2H2"/>
    <property type="match status" value="9"/>
</dbReference>
<evidence type="ECO:0000313" key="13">
    <source>
        <dbReference type="EMBL" id="VTT69250.1"/>
    </source>
</evidence>
<dbReference type="GO" id="GO:0006357">
    <property type="term" value="P:regulation of transcription by RNA polymerase II"/>
    <property type="evidence" value="ECO:0007669"/>
    <property type="project" value="TreeGrafter"/>
</dbReference>
<dbReference type="InterPro" id="IPR013087">
    <property type="entry name" value="Znf_C2H2_type"/>
</dbReference>
<gene>
    <name evidence="13" type="ORF">C2S_7408</name>
</gene>
<keyword evidence="9" id="KW-0539">Nucleus</keyword>
<name>A0A9Q9RRX1_FUSFU</name>
<dbReference type="Gene3D" id="3.30.160.60">
    <property type="entry name" value="Classic Zinc Finger"/>
    <property type="match status" value="7"/>
</dbReference>
<dbReference type="Proteomes" id="UP000760494">
    <property type="component" value="Unassembled WGS sequence"/>
</dbReference>
<dbReference type="PANTHER" id="PTHR46179">
    <property type="entry name" value="ZINC FINGER PROTEIN"/>
    <property type="match status" value="1"/>
</dbReference>
<dbReference type="PANTHER" id="PTHR46179:SF13">
    <property type="entry name" value="C2H2-TYPE DOMAIN-CONTAINING PROTEIN"/>
    <property type="match status" value="1"/>
</dbReference>
<evidence type="ECO:0000259" key="12">
    <source>
        <dbReference type="PROSITE" id="PS50157"/>
    </source>
</evidence>
<evidence type="ECO:0000256" key="11">
    <source>
        <dbReference type="SAM" id="MobiDB-lite"/>
    </source>
</evidence>
<feature type="domain" description="C2H2-type" evidence="12">
    <location>
        <begin position="1016"/>
        <end position="1045"/>
    </location>
</feature>
<feature type="domain" description="C2H2-type" evidence="12">
    <location>
        <begin position="956"/>
        <end position="983"/>
    </location>
</feature>
<proteinExistence type="inferred from homology"/>
<evidence type="ECO:0000256" key="10">
    <source>
        <dbReference type="PROSITE-ProRule" id="PRU00042"/>
    </source>
</evidence>
<accession>A0A9Q9RRX1</accession>
<feature type="compositionally biased region" description="Low complexity" evidence="11">
    <location>
        <begin position="296"/>
        <end position="318"/>
    </location>
</feature>
<dbReference type="Pfam" id="PF00096">
    <property type="entry name" value="zf-C2H2"/>
    <property type="match status" value="2"/>
</dbReference>
<organism evidence="13 14">
    <name type="scientific">Fusarium fujikuroi</name>
    <name type="common">Bakanae and foot rot disease fungus</name>
    <name type="synonym">Gibberella fujikuroi</name>
    <dbReference type="NCBI Taxonomy" id="5127"/>
    <lineage>
        <taxon>Eukaryota</taxon>
        <taxon>Fungi</taxon>
        <taxon>Dikarya</taxon>
        <taxon>Ascomycota</taxon>
        <taxon>Pezizomycotina</taxon>
        <taxon>Sordariomycetes</taxon>
        <taxon>Hypocreomycetidae</taxon>
        <taxon>Hypocreales</taxon>
        <taxon>Nectriaceae</taxon>
        <taxon>Fusarium</taxon>
        <taxon>Fusarium fujikuroi species complex</taxon>
    </lineage>
</organism>
<dbReference type="GO" id="GO:0005634">
    <property type="term" value="C:nucleus"/>
    <property type="evidence" value="ECO:0007669"/>
    <property type="project" value="UniProtKB-SubCell"/>
</dbReference>
<dbReference type="PROSITE" id="PS50157">
    <property type="entry name" value="ZINC_FINGER_C2H2_2"/>
    <property type="match status" value="8"/>
</dbReference>
<feature type="compositionally biased region" description="Acidic residues" evidence="11">
    <location>
        <begin position="326"/>
        <end position="350"/>
    </location>
</feature>
<feature type="domain" description="C2H2-type" evidence="12">
    <location>
        <begin position="1144"/>
        <end position="1167"/>
    </location>
</feature>
<evidence type="ECO:0000256" key="4">
    <source>
        <dbReference type="ARBA" id="ARBA00022737"/>
    </source>
</evidence>
<feature type="domain" description="C2H2-type" evidence="12">
    <location>
        <begin position="926"/>
        <end position="955"/>
    </location>
</feature>
<comment type="similarity">
    <text evidence="2">Belongs to the krueppel C2H2-type zinc-finger protein family.</text>
</comment>
<evidence type="ECO:0000256" key="2">
    <source>
        <dbReference type="ARBA" id="ARBA00006991"/>
    </source>
</evidence>
<evidence type="ECO:0000256" key="1">
    <source>
        <dbReference type="ARBA" id="ARBA00004123"/>
    </source>
</evidence>
<dbReference type="SUPFAM" id="SSF57667">
    <property type="entry name" value="beta-beta-alpha zinc fingers"/>
    <property type="match status" value="4"/>
</dbReference>
<dbReference type="GO" id="GO:0008270">
    <property type="term" value="F:zinc ion binding"/>
    <property type="evidence" value="ECO:0007669"/>
    <property type="project" value="UniProtKB-KW"/>
</dbReference>
<comment type="caution">
    <text evidence="13">The sequence shown here is derived from an EMBL/GenBank/DDBJ whole genome shotgun (WGS) entry which is preliminary data.</text>
</comment>
<keyword evidence="7" id="KW-0805">Transcription regulation</keyword>
<feature type="compositionally biased region" description="Basic and acidic residues" evidence="11">
    <location>
        <begin position="209"/>
        <end position="219"/>
    </location>
</feature>
<keyword evidence="4" id="KW-0677">Repeat</keyword>
<dbReference type="PROSITE" id="PS00028">
    <property type="entry name" value="ZINC_FINGER_C2H2_1"/>
    <property type="match status" value="5"/>
</dbReference>
<keyword evidence="3" id="KW-0479">Metal-binding</keyword>
<feature type="domain" description="C2H2-type" evidence="12">
    <location>
        <begin position="1046"/>
        <end position="1079"/>
    </location>
</feature>
<evidence type="ECO:0000256" key="3">
    <source>
        <dbReference type="ARBA" id="ARBA00022723"/>
    </source>
</evidence>
<feature type="region of interest" description="Disordered" evidence="11">
    <location>
        <begin position="103"/>
        <end position="350"/>
    </location>
</feature>
<evidence type="ECO:0000256" key="9">
    <source>
        <dbReference type="ARBA" id="ARBA00023242"/>
    </source>
</evidence>
<dbReference type="InterPro" id="IPR051061">
    <property type="entry name" value="Zinc_finger_trans_reg"/>
</dbReference>
<evidence type="ECO:0000256" key="5">
    <source>
        <dbReference type="ARBA" id="ARBA00022771"/>
    </source>
</evidence>
<dbReference type="FunFam" id="3.30.160.60:FF:000193">
    <property type="entry name" value="Zinc finger protein 300"/>
    <property type="match status" value="1"/>
</dbReference>
<comment type="subcellular location">
    <subcellularLocation>
        <location evidence="1">Nucleus</location>
    </subcellularLocation>
</comment>
<feature type="domain" description="C2H2-type" evidence="12">
    <location>
        <begin position="1110"/>
        <end position="1143"/>
    </location>
</feature>
<dbReference type="FunFam" id="3.30.160.60:FF:000032">
    <property type="entry name" value="Krueppel-like factor 4"/>
    <property type="match status" value="1"/>
</dbReference>
<sequence length="1167" mass="132895">MSTNMAKTTIPAIDESSNRFKDLRTPQPSGTEAAAARDAIIDRAANACIDEQMKMLGLIRQHFDGVAWAYLPLNAQNVLSTEITCKRPRNVRAPVEALIRRHDTSKSKTSRVKQVFKTPLTPRNHCLSRAPPPPSEVPSLISPKVQDDTPLYRKTRASTRSQTASTLPSNAPSPAPFHRERHLRKSEYSMAPKRKVIQDSDDESEDESRDAQVARRLQQEENANPSLPFDRERSLPKSQYSMVSKRKVIPESDDDSDDESRDTELARRLQEEEYTSPSLPVSRSQPKPKPQPASQPQPATRITRSTAKRSASGASSSRPPKKPCLDDDSSDLEYVDDNSDGEVLDDSSDDEVVTNLDEEDAVPKQIEEAIVDDQGFIRIGLQALKATPDIWTAPRDFAEARVNAAIKSNHGTTDAHFPYADTDRLECARTRILDKFNLSYIEVRENWVKYLCDYTGLPLQWSGGPQLVSLEAMYPVVIFEGHPAYHAPPNVCLILQSLNWAKRRHPIITLPLVSAWLNACDEQDFISRKSRMSWVFNALSNTALMTRVFGLVDSHDSQIKEWTCYDQPKGKAVLEVLRTGTVNSELQDAITNFDHENLWVISNGYYGNSNTSGPSIYRELCRIATERYHLTISEFEYYCTLPAPSKEHERVFYPFHALSRPQAKAIGWNWYMMIAFAKLTLKNMREKCNRHAEQAGHGENHVDAVKLIYWMGTFLCDQITALKTQMPDASQEEIALMMLDRWGLPRVPWRHHIMRSSLCKKQDHGIAMVFGIANHPDFDPVQHIDLNSATVTLDSNFTNMAMLNFDTSSWNSIRATAMHVPLHHPFWQVDPTLGDEIWQGDWDRSIQPVAPRPEFETHLLSIEAWVDGEVIDPFICKYCNEIHQTAGQLVDHCRKCSKRPHSDLPSGQPLNPDQDNVDKGYWDSRLKCDYDGCSYRSYRADHLRDHKKRHSDERAYKCVTCGKGFKCPSDLRIHKKMHDETRARPFKCQEAGCDASYMEKSHLDSHMLTHKGQRDFKCHVEGCGKSFLRKADLVKHERSHSTDRPFTCEFIVDGKKCGKAFKQKSILSEHALTHSGNKDFKCRVEGCGKSFFRKTDLATHEISHSTDRPFTCEFIVDGKKCGKAFKRKQPLSRHALTHSDEKPIKCDECEFACKRSDELARHKKHKH</sequence>
<feature type="compositionally biased region" description="Acidic residues" evidence="11">
    <location>
        <begin position="251"/>
        <end position="261"/>
    </location>
</feature>
<feature type="compositionally biased region" description="Acidic residues" evidence="11">
    <location>
        <begin position="199"/>
        <end position="208"/>
    </location>
</feature>
<evidence type="ECO:0000256" key="8">
    <source>
        <dbReference type="ARBA" id="ARBA00023163"/>
    </source>
</evidence>
<protein>
    <recommendedName>
        <fullName evidence="12">C2H2-type domain-containing protein</fullName>
    </recommendedName>
</protein>
<evidence type="ECO:0000256" key="6">
    <source>
        <dbReference type="ARBA" id="ARBA00022833"/>
    </source>
</evidence>
<feature type="domain" description="C2H2-type" evidence="12">
    <location>
        <begin position="986"/>
        <end position="1015"/>
    </location>
</feature>
<evidence type="ECO:0000313" key="14">
    <source>
        <dbReference type="Proteomes" id="UP000760494"/>
    </source>
</evidence>
<reference evidence="13" key="1">
    <citation type="submission" date="2019-05" db="EMBL/GenBank/DDBJ databases">
        <authorList>
            <person name="Piombo E."/>
        </authorList>
    </citation>
    <scope>NUCLEOTIDE SEQUENCE</scope>
    <source>
        <strain evidence="13">C2S</strain>
    </source>
</reference>
<feature type="compositionally biased region" description="Basic and acidic residues" evidence="11">
    <location>
        <begin position="262"/>
        <end position="271"/>
    </location>
</feature>
<keyword evidence="5 10" id="KW-0863">Zinc-finger</keyword>
<evidence type="ECO:0000256" key="7">
    <source>
        <dbReference type="ARBA" id="ARBA00023015"/>
    </source>
</evidence>
<dbReference type="AlphaFoldDB" id="A0A9Q9RRX1"/>
<feature type="domain" description="C2H2-type" evidence="12">
    <location>
        <begin position="1080"/>
        <end position="1109"/>
    </location>
</feature>
<dbReference type="InterPro" id="IPR036236">
    <property type="entry name" value="Znf_C2H2_sf"/>
</dbReference>